<dbReference type="Proteomes" id="UP001559623">
    <property type="component" value="Unassembled WGS sequence"/>
</dbReference>
<dbReference type="InterPro" id="IPR004399">
    <property type="entry name" value="HMP/HMP-P_kinase_dom"/>
</dbReference>
<feature type="domain" description="Pyridoxamine kinase/Phosphomethylpyrimidine kinase" evidence="12">
    <location>
        <begin position="14"/>
        <end position="257"/>
    </location>
</feature>
<dbReference type="EC" id="2.7.4.7" evidence="6"/>
<evidence type="ECO:0000256" key="6">
    <source>
        <dbReference type="ARBA" id="ARBA00012963"/>
    </source>
</evidence>
<sequence length="264" mass="27930">MKDIRKILAIAGFDPSGGAGLQADIKVITAHKMYAMGAVTALTVQNTTGIRELMELPAPFVASQLEAIFEDIQPDAVKIGLLCTAPVVAAIASVLRNHKAKNIVLDPVMASTSGYDLMKKDTLAAVTEHLLPLADIVTPNLDEASAVTGFSITDEPSMLKAAEEIARRFPSTAVLIKGGHLEESANDLLYVEGQARWYKQSRIDNPNTHGTGCSLSTAIACGLAAGHPLTIAVEDAKAYVTGAIRSGLNLGKGPGPLLHMWEYM</sequence>
<evidence type="ECO:0000259" key="12">
    <source>
        <dbReference type="Pfam" id="PF08543"/>
    </source>
</evidence>
<dbReference type="PANTHER" id="PTHR20858:SF17">
    <property type="entry name" value="HYDROXYMETHYLPYRIMIDINE_PHOSPHOMETHYLPYRIMIDINE KINASE THI20-RELATED"/>
    <property type="match status" value="1"/>
</dbReference>
<keyword evidence="13" id="KW-0418">Kinase</keyword>
<evidence type="ECO:0000313" key="13">
    <source>
        <dbReference type="EMBL" id="MEX5284966.1"/>
    </source>
</evidence>
<comment type="catalytic activity">
    <reaction evidence="2">
        <text>4-amino-2-methyl-5-(phosphooxymethyl)pyrimidine + ATP = 4-amino-2-methyl-5-(diphosphooxymethyl)pyrimidine + ADP</text>
        <dbReference type="Rhea" id="RHEA:19893"/>
        <dbReference type="ChEBI" id="CHEBI:30616"/>
        <dbReference type="ChEBI" id="CHEBI:57841"/>
        <dbReference type="ChEBI" id="CHEBI:58354"/>
        <dbReference type="ChEBI" id="CHEBI:456216"/>
        <dbReference type="EC" id="2.7.4.7"/>
    </reaction>
</comment>
<evidence type="ECO:0000256" key="3">
    <source>
        <dbReference type="ARBA" id="ARBA00004769"/>
    </source>
</evidence>
<dbReference type="RefSeq" id="WP_368846680.1">
    <property type="nucleotide sequence ID" value="NZ_CP194411.1"/>
</dbReference>
<dbReference type="EMBL" id="JARVLH010000002">
    <property type="protein sequence ID" value="MEX5284966.1"/>
    <property type="molecule type" value="Genomic_DNA"/>
</dbReference>
<dbReference type="GO" id="GO:0008902">
    <property type="term" value="F:hydroxymethylpyrimidine kinase activity"/>
    <property type="evidence" value="ECO:0007669"/>
    <property type="project" value="UniProtKB-EC"/>
</dbReference>
<keyword evidence="13" id="KW-0808">Transferase</keyword>
<dbReference type="EC" id="2.7.1.49" evidence="5"/>
<dbReference type="Gene3D" id="3.40.1190.20">
    <property type="match status" value="1"/>
</dbReference>
<dbReference type="CDD" id="cd01169">
    <property type="entry name" value="HMPP_kinase"/>
    <property type="match status" value="1"/>
</dbReference>
<comment type="similarity">
    <text evidence="4">Belongs to the ThiD family.</text>
</comment>
<dbReference type="GO" id="GO:0008972">
    <property type="term" value="F:phosphomethylpyrimidine kinase activity"/>
    <property type="evidence" value="ECO:0007669"/>
    <property type="project" value="UniProtKB-EC"/>
</dbReference>
<organism evidence="13 14">
    <name type="scientific">Selenomonas sputigena</name>
    <dbReference type="NCBI Taxonomy" id="69823"/>
    <lineage>
        <taxon>Bacteria</taxon>
        <taxon>Bacillati</taxon>
        <taxon>Bacillota</taxon>
        <taxon>Negativicutes</taxon>
        <taxon>Selenomonadales</taxon>
        <taxon>Selenomonadaceae</taxon>
        <taxon>Selenomonas</taxon>
    </lineage>
</organism>
<evidence type="ECO:0000256" key="11">
    <source>
        <dbReference type="ARBA" id="ARBA00043176"/>
    </source>
</evidence>
<dbReference type="InterPro" id="IPR029056">
    <property type="entry name" value="Ribokinase-like"/>
</dbReference>
<comment type="catalytic activity">
    <reaction evidence="1">
        <text>4-amino-5-hydroxymethyl-2-methylpyrimidine + ATP = 4-amino-2-methyl-5-(phosphooxymethyl)pyrimidine + ADP + H(+)</text>
        <dbReference type="Rhea" id="RHEA:23096"/>
        <dbReference type="ChEBI" id="CHEBI:15378"/>
        <dbReference type="ChEBI" id="CHEBI:16892"/>
        <dbReference type="ChEBI" id="CHEBI:30616"/>
        <dbReference type="ChEBI" id="CHEBI:58354"/>
        <dbReference type="ChEBI" id="CHEBI:456216"/>
        <dbReference type="EC" id="2.7.1.49"/>
    </reaction>
</comment>
<comment type="pathway">
    <text evidence="9">Cofactor biosynthesis; thiamine diphosphate biosynthesis; 4-amino-2-methyl-5-diphosphomethylpyrimidine from 5-amino-1-(5-phospho-D-ribosyl)imidazole: step 2/3.</text>
</comment>
<name>A0ABV3X445_9FIRM</name>
<gene>
    <name evidence="13" type="primary">thiD</name>
    <name evidence="13" type="ORF">QCO44_04820</name>
</gene>
<proteinExistence type="inferred from homology"/>
<evidence type="ECO:0000256" key="1">
    <source>
        <dbReference type="ARBA" id="ARBA00000151"/>
    </source>
</evidence>
<evidence type="ECO:0000256" key="4">
    <source>
        <dbReference type="ARBA" id="ARBA00009879"/>
    </source>
</evidence>
<evidence type="ECO:0000313" key="14">
    <source>
        <dbReference type="Proteomes" id="UP001559623"/>
    </source>
</evidence>
<reference evidence="13 14" key="1">
    <citation type="submission" date="2023-04" db="EMBL/GenBank/DDBJ databases">
        <title>Genome Sequence of Selenomonas sputigena ATCC 33150.</title>
        <authorList>
            <person name="Miller D.P."/>
            <person name="Anvari S."/>
            <person name="Polson S.W."/>
            <person name="Macdonald M."/>
            <person name="Mcdowell J.V."/>
        </authorList>
    </citation>
    <scope>NUCLEOTIDE SEQUENCE [LARGE SCALE GENOMIC DNA]</scope>
    <source>
        <strain evidence="13 14">ATCC 33150</strain>
    </source>
</reference>
<dbReference type="NCBIfam" id="TIGR00097">
    <property type="entry name" value="HMP-P_kinase"/>
    <property type="match status" value="1"/>
</dbReference>
<evidence type="ECO:0000256" key="7">
    <source>
        <dbReference type="ARBA" id="ARBA00019161"/>
    </source>
</evidence>
<evidence type="ECO:0000256" key="2">
    <source>
        <dbReference type="ARBA" id="ARBA00000565"/>
    </source>
</evidence>
<dbReference type="SUPFAM" id="SSF53613">
    <property type="entry name" value="Ribokinase-like"/>
    <property type="match status" value="1"/>
</dbReference>
<comment type="pathway">
    <text evidence="3">Cofactor biosynthesis; thiamine diphosphate biosynthesis; 4-amino-2-methyl-5-diphosphomethylpyrimidine from 5-amino-1-(5-phospho-D-ribosyl)imidazole: step 3/3.</text>
</comment>
<dbReference type="PANTHER" id="PTHR20858">
    <property type="entry name" value="PHOSPHOMETHYLPYRIMIDINE KINASE"/>
    <property type="match status" value="1"/>
</dbReference>
<evidence type="ECO:0000256" key="10">
    <source>
        <dbReference type="ARBA" id="ARBA00042102"/>
    </source>
</evidence>
<dbReference type="Pfam" id="PF08543">
    <property type="entry name" value="Phos_pyr_kin"/>
    <property type="match status" value="1"/>
</dbReference>
<evidence type="ECO:0000256" key="9">
    <source>
        <dbReference type="ARBA" id="ARBA00037917"/>
    </source>
</evidence>
<protein>
    <recommendedName>
        <fullName evidence="7">Hydroxymethylpyrimidine/phosphomethylpyrimidine kinase</fullName>
        <ecNumber evidence="5">2.7.1.49</ecNumber>
        <ecNumber evidence="6">2.7.4.7</ecNumber>
    </recommendedName>
    <alternativeName>
        <fullName evidence="10">Hydroxymethylpyrimidine kinase</fullName>
    </alternativeName>
    <alternativeName>
        <fullName evidence="11">Hydroxymethylpyrimidine phosphate kinase</fullName>
    </alternativeName>
</protein>
<keyword evidence="14" id="KW-1185">Reference proteome</keyword>
<accession>A0ABV3X445</accession>
<evidence type="ECO:0000256" key="8">
    <source>
        <dbReference type="ARBA" id="ARBA00022977"/>
    </source>
</evidence>
<dbReference type="InterPro" id="IPR013749">
    <property type="entry name" value="PM/HMP-P_kinase-1"/>
</dbReference>
<evidence type="ECO:0000256" key="5">
    <source>
        <dbReference type="ARBA" id="ARBA00012135"/>
    </source>
</evidence>
<keyword evidence="8" id="KW-0784">Thiamine biosynthesis</keyword>
<comment type="caution">
    <text evidence="13">The sequence shown here is derived from an EMBL/GenBank/DDBJ whole genome shotgun (WGS) entry which is preliminary data.</text>
</comment>